<dbReference type="Proteomes" id="UP001271007">
    <property type="component" value="Unassembled WGS sequence"/>
</dbReference>
<dbReference type="Gene3D" id="3.30.710.10">
    <property type="entry name" value="Potassium Channel Kv1.1, Chain A"/>
    <property type="match status" value="2"/>
</dbReference>
<keyword evidence="3" id="KW-1185">Reference proteome</keyword>
<reference evidence="2" key="1">
    <citation type="submission" date="2023-04" db="EMBL/GenBank/DDBJ databases">
        <title>Black Yeasts Isolated from many extreme environments.</title>
        <authorList>
            <person name="Coleine C."/>
            <person name="Stajich J.E."/>
            <person name="Selbmann L."/>
        </authorList>
    </citation>
    <scope>NUCLEOTIDE SEQUENCE</scope>
    <source>
        <strain evidence="2">CCFEE 5312</strain>
    </source>
</reference>
<dbReference type="SUPFAM" id="SSF54695">
    <property type="entry name" value="POZ domain"/>
    <property type="match status" value="2"/>
</dbReference>
<accession>A0AAJ0LWA3</accession>
<organism evidence="2 3">
    <name type="scientific">Extremus antarcticus</name>
    <dbReference type="NCBI Taxonomy" id="702011"/>
    <lineage>
        <taxon>Eukaryota</taxon>
        <taxon>Fungi</taxon>
        <taxon>Dikarya</taxon>
        <taxon>Ascomycota</taxon>
        <taxon>Pezizomycotina</taxon>
        <taxon>Dothideomycetes</taxon>
        <taxon>Dothideomycetidae</taxon>
        <taxon>Mycosphaerellales</taxon>
        <taxon>Extremaceae</taxon>
        <taxon>Extremus</taxon>
    </lineage>
</organism>
<evidence type="ECO:0000259" key="1">
    <source>
        <dbReference type="PROSITE" id="PS50097"/>
    </source>
</evidence>
<dbReference type="AlphaFoldDB" id="A0AAJ0LWA3"/>
<dbReference type="CDD" id="cd18186">
    <property type="entry name" value="BTB_POZ_ZBTB_KLHL-like"/>
    <property type="match status" value="2"/>
</dbReference>
<dbReference type="InterPro" id="IPR011333">
    <property type="entry name" value="SKP1/BTB/POZ_sf"/>
</dbReference>
<feature type="domain" description="BTB" evidence="1">
    <location>
        <begin position="220"/>
        <end position="291"/>
    </location>
</feature>
<dbReference type="PROSITE" id="PS50097">
    <property type="entry name" value="BTB"/>
    <property type="match status" value="1"/>
</dbReference>
<dbReference type="Pfam" id="PF00651">
    <property type="entry name" value="BTB"/>
    <property type="match status" value="2"/>
</dbReference>
<dbReference type="InterPro" id="IPR000210">
    <property type="entry name" value="BTB/POZ_dom"/>
</dbReference>
<gene>
    <name evidence="2" type="ORF">LTR09_001650</name>
</gene>
<dbReference type="PANTHER" id="PTHR47843">
    <property type="entry name" value="BTB DOMAIN-CONTAINING PROTEIN-RELATED"/>
    <property type="match status" value="1"/>
</dbReference>
<evidence type="ECO:0000313" key="3">
    <source>
        <dbReference type="Proteomes" id="UP001271007"/>
    </source>
</evidence>
<protein>
    <recommendedName>
        <fullName evidence="1">BTB domain-containing protein</fullName>
    </recommendedName>
</protein>
<sequence length="444" mass="50421">MVHLQLQQQVNDCQRTSTGAYAMEEVTKLASRFEDDDLVTIALEGTERRFKVQTALLFSTSDYFVKASSSSFIEANQRILTLPGCDVGTFELLLYWMGLRTLPDITGTISQLNRGSPERYKLATEQQLRLVRLWILADTIFIPRLQNAAMHSLRSLAAYARPESVEIIFSNTTENSPLRRWAIDHILCEWKRAGDYGQLKYGPQEFEIIGKVPGLILFESDLLITIAPEDTDQTFKVSKALLCNASPYFAGALRSGFSEASSGTLTLPSCDVDSIRLFLYCISTHRVPDEQFASEQLPTGSDEKFTFITTHQHRRLRFWLFADAMIMPRLQNMIMRAILETTAYIRTEPIELIFAGTKEGSPLRDLAVHSFLWHYGLSSQYRRGHYTKQDVDHLGAIPGFLVEMLEVLRKSQCGKSPCSCAGSRLNCYFIDRVNVDERYLVSED</sequence>
<proteinExistence type="predicted"/>
<dbReference type="EMBL" id="JAWDJX010000003">
    <property type="protein sequence ID" value="KAK3057466.1"/>
    <property type="molecule type" value="Genomic_DNA"/>
</dbReference>
<name>A0AAJ0LWA3_9PEZI</name>
<dbReference type="PANTHER" id="PTHR47843:SF2">
    <property type="entry name" value="BTB DOMAIN-CONTAINING PROTEIN"/>
    <property type="match status" value="1"/>
</dbReference>
<comment type="caution">
    <text evidence="2">The sequence shown here is derived from an EMBL/GenBank/DDBJ whole genome shotgun (WGS) entry which is preliminary data.</text>
</comment>
<evidence type="ECO:0000313" key="2">
    <source>
        <dbReference type="EMBL" id="KAK3057466.1"/>
    </source>
</evidence>